<evidence type="ECO:0000256" key="1">
    <source>
        <dbReference type="SAM" id="Phobius"/>
    </source>
</evidence>
<dbReference type="EMBL" id="LR215024">
    <property type="protein sequence ID" value="VEU71123.1"/>
    <property type="molecule type" value="Genomic_DNA"/>
</dbReference>
<proteinExistence type="predicted"/>
<feature type="transmembrane region" description="Helical" evidence="1">
    <location>
        <begin position="97"/>
        <end position="118"/>
    </location>
</feature>
<reference evidence="2 3" key="1">
    <citation type="submission" date="2019-01" db="EMBL/GenBank/DDBJ databases">
        <authorList>
            <consortium name="Pathogen Informatics"/>
        </authorList>
    </citation>
    <scope>NUCLEOTIDE SEQUENCE [LARGE SCALE GENOMIC DNA]</scope>
    <source>
        <strain evidence="2 3">NCTC10194</strain>
    </source>
</reference>
<gene>
    <name evidence="2" type="ORF">NCTC10194_00690</name>
</gene>
<protein>
    <recommendedName>
        <fullName evidence="4">Transmembrane protein</fullName>
    </recommendedName>
</protein>
<name>A0A449AWQ1_9BACT</name>
<organism evidence="2 3">
    <name type="scientific">Mycoplasmopsis glycophila</name>
    <dbReference type="NCBI Taxonomy" id="171285"/>
    <lineage>
        <taxon>Bacteria</taxon>
        <taxon>Bacillati</taxon>
        <taxon>Mycoplasmatota</taxon>
        <taxon>Mycoplasmoidales</taxon>
        <taxon>Metamycoplasmataceae</taxon>
        <taxon>Mycoplasmopsis</taxon>
    </lineage>
</organism>
<dbReference type="Proteomes" id="UP000290815">
    <property type="component" value="Chromosome"/>
</dbReference>
<feature type="transmembrane region" description="Helical" evidence="1">
    <location>
        <begin position="183"/>
        <end position="201"/>
    </location>
</feature>
<evidence type="ECO:0008006" key="4">
    <source>
        <dbReference type="Google" id="ProtNLM"/>
    </source>
</evidence>
<accession>A0A449AWQ1</accession>
<feature type="transmembrane region" description="Helical" evidence="1">
    <location>
        <begin position="21"/>
        <end position="44"/>
    </location>
</feature>
<keyword evidence="1" id="KW-0472">Membrane</keyword>
<evidence type="ECO:0000313" key="2">
    <source>
        <dbReference type="EMBL" id="VEU71123.1"/>
    </source>
</evidence>
<evidence type="ECO:0000313" key="3">
    <source>
        <dbReference type="Proteomes" id="UP000290815"/>
    </source>
</evidence>
<dbReference type="AlphaFoldDB" id="A0A449AWQ1"/>
<feature type="transmembrane region" description="Helical" evidence="1">
    <location>
        <begin position="130"/>
        <end position="148"/>
    </location>
</feature>
<keyword evidence="1" id="KW-1133">Transmembrane helix</keyword>
<sequence>MKLTNKLRNWSLSRNYAQRKFMLIILATLIFFILAILIFEAISYSQYLVEDKRLILAKLIEENKSKEPGKQLATDDATVWALSPGYALKTIFYSLELSALGFMFVAFVFTIWILINLFTNKYNGDKYFRILYYTTTIAFALIFFTISVQPQPTYFARQKIEIIDGAKYSIDIKETIHVISYKWFWIALFGTFISLIISIVAKKKLGYLTKSKFLNTRFAETKKLKEQIRVIEEQ</sequence>
<keyword evidence="3" id="KW-1185">Reference proteome</keyword>
<keyword evidence="1" id="KW-0812">Transmembrane</keyword>
<dbReference type="KEGG" id="mgly:NCTC10194_00690"/>